<comment type="function">
    <text evidence="11">Catalyzes the conversion of dihydroorotate to orotate.</text>
</comment>
<comment type="similarity">
    <text evidence="3 11">Belongs to the dihydroorotate dehydrogenase family. Type 1 subfamily.</text>
</comment>
<dbReference type="EMBL" id="CP000142">
    <property type="protein sequence ID" value="ABA88545.1"/>
    <property type="molecule type" value="Genomic_DNA"/>
</dbReference>
<accession>Q3A512</accession>
<evidence type="ECO:0000256" key="8">
    <source>
        <dbReference type="ARBA" id="ARBA00022975"/>
    </source>
</evidence>
<dbReference type="NCBIfam" id="TIGR01037">
    <property type="entry name" value="pyrD_sub1_fam"/>
    <property type="match status" value="1"/>
</dbReference>
<dbReference type="InterPro" id="IPR013785">
    <property type="entry name" value="Aldolase_TIM"/>
</dbReference>
<feature type="binding site" evidence="11">
    <location>
        <position position="227"/>
    </location>
    <ligand>
        <name>FMN</name>
        <dbReference type="ChEBI" id="CHEBI:58210"/>
    </ligand>
</feature>
<feature type="domain" description="Dihydroorotate dehydrogenase catalytic" evidence="12">
    <location>
        <begin position="14"/>
        <end position="294"/>
    </location>
</feature>
<name>Q3A512_SYNC1</name>
<dbReference type="InterPro" id="IPR005720">
    <property type="entry name" value="Dihydroorotate_DH_cat"/>
</dbReference>
<dbReference type="SUPFAM" id="SSF51395">
    <property type="entry name" value="FMN-linked oxidoreductases"/>
    <property type="match status" value="1"/>
</dbReference>
<reference evidence="13 14" key="2">
    <citation type="journal article" date="2012" name="BMC Genomics">
        <title>The genome of Pelobacter carbinolicus reveals surprising metabolic capabilities and physiological features.</title>
        <authorList>
            <person name="Aklujkar M."/>
            <person name="Haveman S.A."/>
            <person name="Didonato R.Jr."/>
            <person name="Chertkov O."/>
            <person name="Han C.S."/>
            <person name="Land M.L."/>
            <person name="Brown P."/>
            <person name="Lovley D.R."/>
        </authorList>
    </citation>
    <scope>NUCLEOTIDE SEQUENCE [LARGE SCALE GENOMIC DNA]</scope>
    <source>
        <strain evidence="14">DSM 2380 / NBRC 103641 / GraBd1</strain>
    </source>
</reference>
<dbReference type="PANTHER" id="PTHR48109:SF1">
    <property type="entry name" value="DIHYDROOROTATE DEHYDROGENASE (FUMARATE)"/>
    <property type="match status" value="1"/>
</dbReference>
<dbReference type="RefSeq" id="WP_011341020.1">
    <property type="nucleotide sequence ID" value="NC_007498.2"/>
</dbReference>
<evidence type="ECO:0000256" key="9">
    <source>
        <dbReference type="ARBA" id="ARBA00023002"/>
    </source>
</evidence>
<dbReference type="Pfam" id="PF01180">
    <property type="entry name" value="DHO_dh"/>
    <property type="match status" value="1"/>
</dbReference>
<evidence type="ECO:0000256" key="4">
    <source>
        <dbReference type="ARBA" id="ARBA00011669"/>
    </source>
</evidence>
<dbReference type="InterPro" id="IPR024920">
    <property type="entry name" value="Dihydroorotate_DH_1"/>
</dbReference>
<dbReference type="PROSITE" id="PS00911">
    <property type="entry name" value="DHODEHASE_1"/>
    <property type="match status" value="1"/>
</dbReference>
<dbReference type="AlphaFoldDB" id="Q3A512"/>
<dbReference type="EC" id="1.3.-.-" evidence="11"/>
<gene>
    <name evidence="11 13" type="primary">pyrD</name>
    <name evidence="13" type="ordered locus">Pcar_1296</name>
</gene>
<dbReference type="InterPro" id="IPR049622">
    <property type="entry name" value="Dihydroorotate_DH_I"/>
</dbReference>
<feature type="binding site" evidence="11">
    <location>
        <position position="109"/>
    </location>
    <ligand>
        <name>FMN</name>
        <dbReference type="ChEBI" id="CHEBI:58210"/>
    </ligand>
</feature>
<organism evidence="13 14">
    <name type="scientific">Syntrophotalea carbinolica (strain DSM 2380 / NBRC 103641 / GraBd1)</name>
    <name type="common">Pelobacter carbinolicus</name>
    <dbReference type="NCBI Taxonomy" id="338963"/>
    <lineage>
        <taxon>Bacteria</taxon>
        <taxon>Pseudomonadati</taxon>
        <taxon>Thermodesulfobacteriota</taxon>
        <taxon>Desulfuromonadia</taxon>
        <taxon>Desulfuromonadales</taxon>
        <taxon>Syntrophotaleaceae</taxon>
        <taxon>Syntrophotalea</taxon>
    </lineage>
</organism>
<dbReference type="HOGENOM" id="CLU_042042_0_0_7"/>
<reference evidence="14" key="1">
    <citation type="submission" date="2005-10" db="EMBL/GenBank/DDBJ databases">
        <title>Complete sequence of Pelobacter carbinolicus DSM 2380.</title>
        <authorList>
            <person name="Copeland A."/>
            <person name="Lucas S."/>
            <person name="Lapidus A."/>
            <person name="Barry K."/>
            <person name="Detter J.C."/>
            <person name="Glavina T."/>
            <person name="Hammon N."/>
            <person name="Israni S."/>
            <person name="Pitluck S."/>
            <person name="Chertkov O."/>
            <person name="Schmutz J."/>
            <person name="Larimer F."/>
            <person name="Land M."/>
            <person name="Kyrpides N."/>
            <person name="Ivanova N."/>
            <person name="Richardson P."/>
        </authorList>
    </citation>
    <scope>NUCLEOTIDE SEQUENCE [LARGE SCALE GENOMIC DNA]</scope>
    <source>
        <strain evidence="14">DSM 2380 / NBRC 103641 / GraBd1</strain>
    </source>
</reference>
<comment type="subcellular location">
    <subcellularLocation>
        <location evidence="1 11">Cytoplasm</location>
    </subcellularLocation>
</comment>
<dbReference type="InterPro" id="IPR033888">
    <property type="entry name" value="DHOD_1B"/>
</dbReference>
<feature type="active site" description="Nucleophile" evidence="11">
    <location>
        <position position="140"/>
    </location>
</feature>
<feature type="binding site" evidence="11">
    <location>
        <begin position="55"/>
        <end position="56"/>
    </location>
    <ligand>
        <name>FMN</name>
        <dbReference type="ChEBI" id="CHEBI:58210"/>
    </ligand>
</feature>
<keyword evidence="10" id="KW-0520">NAD</keyword>
<protein>
    <recommendedName>
        <fullName evidence="11">Dihydroorotate dehydrogenase</fullName>
        <shortName evidence="11">DHOD</shortName>
        <shortName evidence="11">DHODase</shortName>
        <shortName evidence="11">DHOdehase</shortName>
        <ecNumber evidence="11">1.3.-.-</ecNumber>
    </recommendedName>
</protein>
<dbReference type="GO" id="GO:0044205">
    <property type="term" value="P:'de novo' UMP biosynthetic process"/>
    <property type="evidence" value="ECO:0007669"/>
    <property type="project" value="UniProtKB-UniRule"/>
</dbReference>
<evidence type="ECO:0000256" key="2">
    <source>
        <dbReference type="ARBA" id="ARBA00004725"/>
    </source>
</evidence>
<evidence type="ECO:0000256" key="11">
    <source>
        <dbReference type="HAMAP-Rule" id="MF_00224"/>
    </source>
</evidence>
<evidence type="ECO:0000259" key="12">
    <source>
        <dbReference type="Pfam" id="PF01180"/>
    </source>
</evidence>
<sequence>MSEGKMNMDKKPNLAVDIAGLHLKNPVMPASGTFGYGQEYAPFFDLDQLGGIVTKGLSLNPKAGNPTPRIAETTSGMLNAIGLQNVGIEAFIRDKLPFLRQYRTPVIANFFGNSLEEYGEVARRLSDLSEVAAVELNISCPNVKKGGIVFGTDPQAAAEVVTLVRRHLSKPLIVKLTPNVTDITVMARAVEEAGADAICCINTLTGMAVDVHRRQLRIANGTGGLSGPAIRPVAVRMVYQVVQAVNVPVIGVGGITCAEDALEFLIVGARAVQVGTANFVDPQAMPKIVTGLEQYCRDQHEDDINNIIGSLKLS</sequence>
<comment type="pathway">
    <text evidence="2 11">Pyrimidine metabolism; UMP biosynthesis via de novo pathway.</text>
</comment>
<dbReference type="FunFam" id="3.20.20.70:FF:000027">
    <property type="entry name" value="Dihydropyrimidine dehydrogenase [NADP(+)]"/>
    <property type="match status" value="1"/>
</dbReference>
<feature type="binding site" evidence="11">
    <location>
        <begin position="202"/>
        <end position="203"/>
    </location>
    <ligand>
        <name>substrate</name>
    </ligand>
</feature>
<dbReference type="NCBIfam" id="NF005574">
    <property type="entry name" value="PRK07259.1"/>
    <property type="match status" value="1"/>
</dbReference>
<dbReference type="PIRSF" id="PIRSF000164">
    <property type="entry name" value="DHO_oxidase"/>
    <property type="match status" value="1"/>
</dbReference>
<comment type="cofactor">
    <cofactor evidence="11">
        <name>FMN</name>
        <dbReference type="ChEBI" id="CHEBI:58210"/>
    </cofactor>
    <text evidence="11">Binds 1 FMN per subunit.</text>
</comment>
<keyword evidence="14" id="KW-1185">Reference proteome</keyword>
<evidence type="ECO:0000313" key="13">
    <source>
        <dbReference type="EMBL" id="ABA88545.1"/>
    </source>
</evidence>
<feature type="binding site" evidence="11">
    <location>
        <begin position="253"/>
        <end position="254"/>
    </location>
    <ligand>
        <name>FMN</name>
        <dbReference type="ChEBI" id="CHEBI:58210"/>
    </ligand>
</feature>
<dbReference type="InterPro" id="IPR012135">
    <property type="entry name" value="Dihydroorotate_DH_1_2"/>
</dbReference>
<feature type="binding site" evidence="11">
    <location>
        <position position="175"/>
    </location>
    <ligand>
        <name>FMN</name>
        <dbReference type="ChEBI" id="CHEBI:58210"/>
    </ligand>
</feature>
<dbReference type="CDD" id="cd04740">
    <property type="entry name" value="DHOD_1B_like"/>
    <property type="match status" value="1"/>
</dbReference>
<feature type="binding site" evidence="11">
    <location>
        <begin position="79"/>
        <end position="83"/>
    </location>
    <ligand>
        <name>substrate</name>
    </ligand>
</feature>
<dbReference type="GO" id="GO:0004152">
    <property type="term" value="F:dihydroorotate dehydrogenase activity"/>
    <property type="evidence" value="ECO:0007669"/>
    <property type="project" value="UniProtKB-UniRule"/>
</dbReference>
<feature type="binding site" evidence="11">
    <location>
        <begin position="275"/>
        <end position="276"/>
    </location>
    <ligand>
        <name>FMN</name>
        <dbReference type="ChEBI" id="CHEBI:58210"/>
    </ligand>
</feature>
<dbReference type="KEGG" id="pca:Pcar_1296"/>
<dbReference type="GO" id="GO:0005737">
    <property type="term" value="C:cytoplasm"/>
    <property type="evidence" value="ECO:0007669"/>
    <property type="project" value="UniProtKB-SubCell"/>
</dbReference>
<keyword evidence="6 11" id="KW-0285">Flavoprotein</keyword>
<evidence type="ECO:0000313" key="14">
    <source>
        <dbReference type="Proteomes" id="UP000002534"/>
    </source>
</evidence>
<feature type="binding site" evidence="11">
    <location>
        <position position="55"/>
    </location>
    <ligand>
        <name>substrate</name>
    </ligand>
</feature>
<keyword evidence="9 11" id="KW-0560">Oxidoreductase</keyword>
<feature type="binding site" evidence="11">
    <location>
        <position position="137"/>
    </location>
    <ligand>
        <name>substrate</name>
    </ligand>
</feature>
<dbReference type="eggNOG" id="COG0167">
    <property type="taxonomic scope" value="Bacteria"/>
</dbReference>
<feature type="binding site" evidence="11">
    <location>
        <position position="201"/>
    </location>
    <ligand>
        <name>FMN</name>
        <dbReference type="ChEBI" id="CHEBI:58210"/>
    </ligand>
</feature>
<dbReference type="PANTHER" id="PTHR48109">
    <property type="entry name" value="DIHYDROOROTATE DEHYDROGENASE (QUINONE), MITOCHONDRIAL-RELATED"/>
    <property type="match status" value="1"/>
</dbReference>
<evidence type="ECO:0000256" key="5">
    <source>
        <dbReference type="ARBA" id="ARBA00022490"/>
    </source>
</evidence>
<dbReference type="STRING" id="338963.Pcar_1296"/>
<comment type="subunit">
    <text evidence="4">Heterotetramer of 2 PyrK and 2 PyrD type B subunits.</text>
</comment>
<dbReference type="Gene3D" id="3.20.20.70">
    <property type="entry name" value="Aldolase class I"/>
    <property type="match status" value="1"/>
</dbReference>
<dbReference type="InterPro" id="IPR001295">
    <property type="entry name" value="Dihydroorotate_DH_CS"/>
</dbReference>
<evidence type="ECO:0000256" key="6">
    <source>
        <dbReference type="ARBA" id="ARBA00022630"/>
    </source>
</evidence>
<dbReference type="HAMAP" id="MF_00224">
    <property type="entry name" value="DHO_dh_type1"/>
    <property type="match status" value="1"/>
</dbReference>
<dbReference type="UniPathway" id="UPA00070"/>
<keyword evidence="7 11" id="KW-0288">FMN</keyword>
<dbReference type="InterPro" id="IPR050074">
    <property type="entry name" value="DHO_dehydrogenase"/>
</dbReference>
<evidence type="ECO:0000256" key="7">
    <source>
        <dbReference type="ARBA" id="ARBA00022643"/>
    </source>
</evidence>
<proteinExistence type="inferred from homology"/>
<dbReference type="GO" id="GO:0006207">
    <property type="term" value="P:'de novo' pyrimidine nucleobase biosynthetic process"/>
    <property type="evidence" value="ECO:0007669"/>
    <property type="project" value="InterPro"/>
</dbReference>
<evidence type="ECO:0000256" key="1">
    <source>
        <dbReference type="ARBA" id="ARBA00004496"/>
    </source>
</evidence>
<comment type="catalytic activity">
    <reaction evidence="11">
        <text>(S)-dihydroorotate + A = orotate + AH2</text>
        <dbReference type="Rhea" id="RHEA:18073"/>
        <dbReference type="ChEBI" id="CHEBI:13193"/>
        <dbReference type="ChEBI" id="CHEBI:17499"/>
        <dbReference type="ChEBI" id="CHEBI:30839"/>
        <dbReference type="ChEBI" id="CHEBI:30864"/>
    </reaction>
</comment>
<feature type="binding site" evidence="11">
    <location>
        <position position="137"/>
    </location>
    <ligand>
        <name>FMN</name>
        <dbReference type="ChEBI" id="CHEBI:58210"/>
    </ligand>
</feature>
<feature type="binding site" evidence="11">
    <location>
        <position position="31"/>
    </location>
    <ligand>
        <name>FMN</name>
        <dbReference type="ChEBI" id="CHEBI:58210"/>
    </ligand>
</feature>
<keyword evidence="8 11" id="KW-0665">Pyrimidine biosynthesis</keyword>
<dbReference type="Proteomes" id="UP000002534">
    <property type="component" value="Chromosome"/>
</dbReference>
<evidence type="ECO:0000256" key="10">
    <source>
        <dbReference type="ARBA" id="ARBA00023027"/>
    </source>
</evidence>
<keyword evidence="5 11" id="KW-0963">Cytoplasm</keyword>
<evidence type="ECO:0000256" key="3">
    <source>
        <dbReference type="ARBA" id="ARBA00008008"/>
    </source>
</evidence>